<dbReference type="AlphaFoldDB" id="A0A917SCY5"/>
<reference evidence="2" key="1">
    <citation type="journal article" date="2014" name="Int. J. Syst. Evol. Microbiol.">
        <title>Complete genome sequence of Corynebacterium casei LMG S-19264T (=DSM 44701T), isolated from a smear-ripened cheese.</title>
        <authorList>
            <consortium name="US DOE Joint Genome Institute (JGI-PGF)"/>
            <person name="Walter F."/>
            <person name="Albersmeier A."/>
            <person name="Kalinowski J."/>
            <person name="Ruckert C."/>
        </authorList>
    </citation>
    <scope>NUCLEOTIDE SEQUENCE</scope>
    <source>
        <strain evidence="2">CGMCC 4.7306</strain>
    </source>
</reference>
<sequence length="48" mass="5107">MGYGWSVVLFAILVGYLAITHSAVEADARADDETGQNVVPNDLSPDLD</sequence>
<keyword evidence="3" id="KW-1185">Reference proteome</keyword>
<dbReference type="Proteomes" id="UP000613840">
    <property type="component" value="Unassembled WGS sequence"/>
</dbReference>
<comment type="caution">
    <text evidence="2">The sequence shown here is derived from an EMBL/GenBank/DDBJ whole genome shotgun (WGS) entry which is preliminary data.</text>
</comment>
<proteinExistence type="predicted"/>
<gene>
    <name evidence="2" type="ORF">GCM10011575_28750</name>
</gene>
<name>A0A917SCY5_9ACTN</name>
<organism evidence="2 3">
    <name type="scientific">Microlunatus endophyticus</name>
    <dbReference type="NCBI Taxonomy" id="1716077"/>
    <lineage>
        <taxon>Bacteria</taxon>
        <taxon>Bacillati</taxon>
        <taxon>Actinomycetota</taxon>
        <taxon>Actinomycetes</taxon>
        <taxon>Propionibacteriales</taxon>
        <taxon>Propionibacteriaceae</taxon>
        <taxon>Microlunatus</taxon>
    </lineage>
</organism>
<evidence type="ECO:0000256" key="1">
    <source>
        <dbReference type="SAM" id="MobiDB-lite"/>
    </source>
</evidence>
<reference evidence="2" key="2">
    <citation type="submission" date="2020-09" db="EMBL/GenBank/DDBJ databases">
        <authorList>
            <person name="Sun Q."/>
            <person name="Zhou Y."/>
        </authorList>
    </citation>
    <scope>NUCLEOTIDE SEQUENCE</scope>
    <source>
        <strain evidence="2">CGMCC 4.7306</strain>
    </source>
</reference>
<dbReference type="EMBL" id="BMMZ01000006">
    <property type="protein sequence ID" value="GGL68376.1"/>
    <property type="molecule type" value="Genomic_DNA"/>
</dbReference>
<evidence type="ECO:0000313" key="3">
    <source>
        <dbReference type="Proteomes" id="UP000613840"/>
    </source>
</evidence>
<feature type="region of interest" description="Disordered" evidence="1">
    <location>
        <begin position="27"/>
        <end position="48"/>
    </location>
</feature>
<dbReference type="RefSeq" id="WP_188896036.1">
    <property type="nucleotide sequence ID" value="NZ_BMMZ01000006.1"/>
</dbReference>
<accession>A0A917SCY5</accession>
<protein>
    <submittedName>
        <fullName evidence="2">Uncharacterized protein</fullName>
    </submittedName>
</protein>
<evidence type="ECO:0000313" key="2">
    <source>
        <dbReference type="EMBL" id="GGL68376.1"/>
    </source>
</evidence>